<feature type="transmembrane region" description="Helical" evidence="6">
    <location>
        <begin position="426"/>
        <end position="445"/>
    </location>
</feature>
<dbReference type="RefSeq" id="WP_343915428.1">
    <property type="nucleotide sequence ID" value="NZ_BAAAJT010000002.1"/>
</dbReference>
<comment type="caution">
    <text evidence="9">The sequence shown here is derived from an EMBL/GenBank/DDBJ whole genome shotgun (WGS) entry which is preliminary data.</text>
</comment>
<evidence type="ECO:0000313" key="10">
    <source>
        <dbReference type="Proteomes" id="UP001597351"/>
    </source>
</evidence>
<evidence type="ECO:0000256" key="2">
    <source>
        <dbReference type="ARBA" id="ARBA00022475"/>
    </source>
</evidence>
<dbReference type="Gene3D" id="1.20.81.30">
    <property type="entry name" value="Type II secretion system (T2SS), domain F"/>
    <property type="match status" value="1"/>
</dbReference>
<keyword evidence="4 6" id="KW-1133">Transmembrane helix</keyword>
<evidence type="ECO:0000256" key="6">
    <source>
        <dbReference type="SAM" id="Phobius"/>
    </source>
</evidence>
<evidence type="ECO:0000256" key="5">
    <source>
        <dbReference type="ARBA" id="ARBA00023136"/>
    </source>
</evidence>
<dbReference type="InterPro" id="IPR042094">
    <property type="entry name" value="T2SS_GspF_sf"/>
</dbReference>
<protein>
    <submittedName>
        <fullName evidence="9">Type II secretion system F family protein</fullName>
    </submittedName>
</protein>
<gene>
    <name evidence="9" type="ORF">ACFSDE_02620</name>
</gene>
<feature type="transmembrane region" description="Helical" evidence="6">
    <location>
        <begin position="561"/>
        <end position="582"/>
    </location>
</feature>
<feature type="transmembrane region" description="Helical" evidence="6">
    <location>
        <begin position="309"/>
        <end position="330"/>
    </location>
</feature>
<evidence type="ECO:0000313" key="9">
    <source>
        <dbReference type="EMBL" id="MFD1945671.1"/>
    </source>
</evidence>
<keyword evidence="5 6" id="KW-0472">Membrane</keyword>
<feature type="domain" description="VWFA" evidence="8">
    <location>
        <begin position="84"/>
        <end position="257"/>
    </location>
</feature>
<dbReference type="InterPro" id="IPR036465">
    <property type="entry name" value="vWFA_dom_sf"/>
</dbReference>
<dbReference type="EMBL" id="JBHUGD010000001">
    <property type="protein sequence ID" value="MFD1945671.1"/>
    <property type="molecule type" value="Genomic_DNA"/>
</dbReference>
<dbReference type="PANTHER" id="PTHR35007:SF1">
    <property type="entry name" value="PILUS ASSEMBLY PROTEIN"/>
    <property type="match status" value="1"/>
</dbReference>
<feature type="signal peptide" evidence="7">
    <location>
        <begin position="1"/>
        <end position="24"/>
    </location>
</feature>
<dbReference type="Pfam" id="PF13519">
    <property type="entry name" value="VWA_2"/>
    <property type="match status" value="1"/>
</dbReference>
<dbReference type="PROSITE" id="PS50234">
    <property type="entry name" value="VWFA"/>
    <property type="match status" value="1"/>
</dbReference>
<sequence length="629" mass="66033">MIRRGLALGLVAAAALTAAAPAYADTVSGTTIDYVERTDEGLQILVSVPPEAEVDTDSVSVSIDGTAAPATASPADSTTSVRRTAVLVMDTSDSMRGDRIESAQAAALSFLETVPEDVYVGIITFDIEVDDALEPTLDRDAARDVIENLELAKETYLYDGVAEGIAMAGTEGQRQLLVLSDGADTSDTQLADVTEAVTDSGTQVSVVSLEQTPPRALSELAAAGEGEVISADPTALAAAFSAQADVLARQVLVTAEVPSEVTAAEATVAVTLGSDQGDLSAEAFTPIGDAAVAVPDVAAENSGLVLTSYWFYGGLAAVGLGLIGLLVMLVPKKAEPLTGAALASAYTERVAGVGRGNDDAGEAALAQATHTAERVLSANKTLETRIAERLEGAGNPFKPAEWLLMHVGIFMLAGVVGLLLGGGNLVLGIIFLIVGALGPWQYLGFRRNRRRKKFESLLPETLQLISGSLAAGLSLAQSIDTVVKEGQDPIAGEFKRVLVETRLGISLDDALEGVAGRFESKDFAWVVMAIRIQRQVGGNLAELLDTVAATMREREYMRRQVSALAAEGKLSAWVLGLLPPLFMVYLLLTQREYIMPMFTEPVGWIMLAGAGILLSVGAFWMSRLVKVEV</sequence>
<dbReference type="PANTHER" id="PTHR35007">
    <property type="entry name" value="INTEGRAL MEMBRANE PROTEIN-RELATED"/>
    <property type="match status" value="1"/>
</dbReference>
<dbReference type="Gene3D" id="3.40.50.410">
    <property type="entry name" value="von Willebrand factor, type A domain"/>
    <property type="match status" value="1"/>
</dbReference>
<name>A0ABW4TKS9_9ACTN</name>
<dbReference type="InterPro" id="IPR002035">
    <property type="entry name" value="VWF_A"/>
</dbReference>
<evidence type="ECO:0000256" key="1">
    <source>
        <dbReference type="ARBA" id="ARBA00004651"/>
    </source>
</evidence>
<evidence type="ECO:0000259" key="8">
    <source>
        <dbReference type="PROSITE" id="PS50234"/>
    </source>
</evidence>
<keyword evidence="10" id="KW-1185">Reference proteome</keyword>
<feature type="transmembrane region" description="Helical" evidence="6">
    <location>
        <begin position="602"/>
        <end position="621"/>
    </location>
</feature>
<dbReference type="SMART" id="SM00327">
    <property type="entry name" value="VWA"/>
    <property type="match status" value="1"/>
</dbReference>
<keyword evidence="3 6" id="KW-0812">Transmembrane</keyword>
<dbReference type="Pfam" id="PF00482">
    <property type="entry name" value="T2SSF"/>
    <property type="match status" value="1"/>
</dbReference>
<evidence type="ECO:0000256" key="3">
    <source>
        <dbReference type="ARBA" id="ARBA00022692"/>
    </source>
</evidence>
<keyword evidence="2" id="KW-1003">Cell membrane</keyword>
<dbReference type="Proteomes" id="UP001597351">
    <property type="component" value="Unassembled WGS sequence"/>
</dbReference>
<comment type="subcellular location">
    <subcellularLocation>
        <location evidence="1">Cell membrane</location>
        <topology evidence="1">Multi-pass membrane protein</topology>
    </subcellularLocation>
</comment>
<evidence type="ECO:0000256" key="4">
    <source>
        <dbReference type="ARBA" id="ARBA00022989"/>
    </source>
</evidence>
<proteinExistence type="predicted"/>
<feature type="transmembrane region" description="Helical" evidence="6">
    <location>
        <begin position="402"/>
        <end position="420"/>
    </location>
</feature>
<accession>A0ABW4TKS9</accession>
<reference evidence="10" key="1">
    <citation type="journal article" date="2019" name="Int. J. Syst. Evol. Microbiol.">
        <title>The Global Catalogue of Microorganisms (GCM) 10K type strain sequencing project: providing services to taxonomists for standard genome sequencing and annotation.</title>
        <authorList>
            <consortium name="The Broad Institute Genomics Platform"/>
            <consortium name="The Broad Institute Genome Sequencing Center for Infectious Disease"/>
            <person name="Wu L."/>
            <person name="Ma J."/>
        </authorList>
    </citation>
    <scope>NUCLEOTIDE SEQUENCE [LARGE SCALE GENOMIC DNA]</scope>
    <source>
        <strain evidence="10">CGMCC 1.12477</strain>
    </source>
</reference>
<organism evidence="9 10">
    <name type="scientific">Nocardioides aestuarii</name>
    <dbReference type="NCBI Taxonomy" id="252231"/>
    <lineage>
        <taxon>Bacteria</taxon>
        <taxon>Bacillati</taxon>
        <taxon>Actinomycetota</taxon>
        <taxon>Actinomycetes</taxon>
        <taxon>Propionibacteriales</taxon>
        <taxon>Nocardioidaceae</taxon>
        <taxon>Nocardioides</taxon>
    </lineage>
</organism>
<dbReference type="SUPFAM" id="SSF53300">
    <property type="entry name" value="vWA-like"/>
    <property type="match status" value="1"/>
</dbReference>
<evidence type="ECO:0000256" key="7">
    <source>
        <dbReference type="SAM" id="SignalP"/>
    </source>
</evidence>
<keyword evidence="7" id="KW-0732">Signal</keyword>
<dbReference type="InterPro" id="IPR018076">
    <property type="entry name" value="T2SS_GspF_dom"/>
</dbReference>
<feature type="chain" id="PRO_5046479878" evidence="7">
    <location>
        <begin position="25"/>
        <end position="629"/>
    </location>
</feature>